<feature type="transmembrane region" description="Helical" evidence="13">
    <location>
        <begin position="279"/>
        <end position="300"/>
    </location>
</feature>
<comment type="subcellular location">
    <subcellularLocation>
        <location evidence="1">Cell membrane</location>
        <topology evidence="1">Multi-pass membrane protein</topology>
    </subcellularLocation>
</comment>
<evidence type="ECO:0000256" key="7">
    <source>
        <dbReference type="ARBA" id="ARBA00022840"/>
    </source>
</evidence>
<dbReference type="SUPFAM" id="SSF56784">
    <property type="entry name" value="HAD-like"/>
    <property type="match status" value="1"/>
</dbReference>
<evidence type="ECO:0000256" key="2">
    <source>
        <dbReference type="ARBA" id="ARBA00005675"/>
    </source>
</evidence>
<dbReference type="InterPro" id="IPR001757">
    <property type="entry name" value="P_typ_ATPase"/>
</dbReference>
<evidence type="ECO:0000256" key="10">
    <source>
        <dbReference type="ARBA" id="ARBA00022989"/>
    </source>
</evidence>
<evidence type="ECO:0000256" key="11">
    <source>
        <dbReference type="ARBA" id="ARBA00023136"/>
    </source>
</evidence>
<dbReference type="SFLD" id="SFLDS00003">
    <property type="entry name" value="Haloacid_Dehalogenase"/>
    <property type="match status" value="1"/>
</dbReference>
<dbReference type="Proteomes" id="UP000773614">
    <property type="component" value="Unassembled WGS sequence"/>
</dbReference>
<dbReference type="AlphaFoldDB" id="A0A964WV91"/>
<dbReference type="SUPFAM" id="SSF81665">
    <property type="entry name" value="Calcium ATPase, transmembrane domain M"/>
    <property type="match status" value="1"/>
</dbReference>
<comment type="caution">
    <text evidence="15">The sequence shown here is derived from an EMBL/GenBank/DDBJ whole genome shotgun (WGS) entry which is preliminary data.</text>
</comment>
<evidence type="ECO:0000259" key="14">
    <source>
        <dbReference type="SMART" id="SM00831"/>
    </source>
</evidence>
<reference evidence="15" key="1">
    <citation type="submission" date="2019-03" db="EMBL/GenBank/DDBJ databases">
        <title>Afifella sp. nov., isolated from activated sludge.</title>
        <authorList>
            <person name="Li Q."/>
            <person name="Liu Y."/>
        </authorList>
    </citation>
    <scope>NUCLEOTIDE SEQUENCE</scope>
    <source>
        <strain evidence="15">L72</strain>
    </source>
</reference>
<dbReference type="EMBL" id="SPKJ01000105">
    <property type="protein sequence ID" value="MYZ49926.1"/>
    <property type="molecule type" value="Genomic_DNA"/>
</dbReference>
<accession>A0A964WV91</accession>
<protein>
    <submittedName>
        <fullName evidence="15">Cation-transporting P-type ATPase</fullName>
    </submittedName>
</protein>
<dbReference type="SUPFAM" id="SSF81653">
    <property type="entry name" value="Calcium ATPase, transduction domain A"/>
    <property type="match status" value="1"/>
</dbReference>
<dbReference type="Pfam" id="PF00690">
    <property type="entry name" value="Cation_ATPase_N"/>
    <property type="match status" value="1"/>
</dbReference>
<dbReference type="NCBIfam" id="TIGR01494">
    <property type="entry name" value="ATPase_P-type"/>
    <property type="match status" value="2"/>
</dbReference>
<dbReference type="SUPFAM" id="SSF81660">
    <property type="entry name" value="Metal cation-transporting ATPase, ATP-binding domain N"/>
    <property type="match status" value="1"/>
</dbReference>
<name>A0A964WV91_9HYPH</name>
<dbReference type="GO" id="GO:0015662">
    <property type="term" value="F:P-type ion transporter activity"/>
    <property type="evidence" value="ECO:0007669"/>
    <property type="project" value="UniProtKB-ARBA"/>
</dbReference>
<proteinExistence type="inferred from homology"/>
<feature type="transmembrane region" description="Helical" evidence="13">
    <location>
        <begin position="839"/>
        <end position="858"/>
    </location>
</feature>
<evidence type="ECO:0000256" key="4">
    <source>
        <dbReference type="ARBA" id="ARBA00022553"/>
    </source>
</evidence>
<dbReference type="Gene3D" id="2.70.150.10">
    <property type="entry name" value="Calcium-transporting ATPase, cytoplasmic transduction domain A"/>
    <property type="match status" value="1"/>
</dbReference>
<dbReference type="Gene3D" id="1.20.1110.10">
    <property type="entry name" value="Calcium-transporting ATPase, transmembrane domain"/>
    <property type="match status" value="1"/>
</dbReference>
<keyword evidence="9" id="KW-1278">Translocase</keyword>
<dbReference type="InterPro" id="IPR059000">
    <property type="entry name" value="ATPase_P-type_domA"/>
</dbReference>
<evidence type="ECO:0000256" key="12">
    <source>
        <dbReference type="SAM" id="MobiDB-lite"/>
    </source>
</evidence>
<feature type="transmembrane region" description="Helical" evidence="13">
    <location>
        <begin position="250"/>
        <end position="273"/>
    </location>
</feature>
<feature type="transmembrane region" description="Helical" evidence="13">
    <location>
        <begin position="728"/>
        <end position="749"/>
    </location>
</feature>
<dbReference type="Gene3D" id="3.40.1110.10">
    <property type="entry name" value="Calcium-transporting ATPase, cytoplasmic domain N"/>
    <property type="match status" value="1"/>
</dbReference>
<dbReference type="SFLD" id="SFLDF00027">
    <property type="entry name" value="p-type_atpase"/>
    <property type="match status" value="1"/>
</dbReference>
<dbReference type="Gene3D" id="3.40.50.1000">
    <property type="entry name" value="HAD superfamily/HAD-like"/>
    <property type="match status" value="1"/>
</dbReference>
<dbReference type="InterPro" id="IPR023299">
    <property type="entry name" value="ATPase_P-typ_cyto_dom_N"/>
</dbReference>
<keyword evidence="16" id="KW-1185">Reference proteome</keyword>
<dbReference type="InterPro" id="IPR023298">
    <property type="entry name" value="ATPase_P-typ_TM_dom_sf"/>
</dbReference>
<evidence type="ECO:0000256" key="6">
    <source>
        <dbReference type="ARBA" id="ARBA00022741"/>
    </source>
</evidence>
<dbReference type="PROSITE" id="PS00154">
    <property type="entry name" value="ATPASE_E1_E2"/>
    <property type="match status" value="1"/>
</dbReference>
<dbReference type="Pfam" id="PF00689">
    <property type="entry name" value="Cation_ATPase_C"/>
    <property type="match status" value="1"/>
</dbReference>
<gene>
    <name evidence="15" type="ORF">E4O86_19650</name>
</gene>
<dbReference type="PRINTS" id="PR00119">
    <property type="entry name" value="CATATPASE"/>
</dbReference>
<dbReference type="PANTHER" id="PTHR43294">
    <property type="entry name" value="SODIUM/POTASSIUM-TRANSPORTING ATPASE SUBUNIT ALPHA"/>
    <property type="match status" value="1"/>
</dbReference>
<dbReference type="GO" id="GO:0005524">
    <property type="term" value="F:ATP binding"/>
    <property type="evidence" value="ECO:0007669"/>
    <property type="project" value="UniProtKB-KW"/>
</dbReference>
<dbReference type="InterPro" id="IPR004014">
    <property type="entry name" value="ATPase_P-typ_cation-transptr_N"/>
</dbReference>
<keyword evidence="3" id="KW-1003">Cell membrane</keyword>
<feature type="region of interest" description="Disordered" evidence="12">
    <location>
        <begin position="168"/>
        <end position="189"/>
    </location>
</feature>
<feature type="transmembrane region" description="Helical" evidence="13">
    <location>
        <begin position="770"/>
        <end position="796"/>
    </location>
</feature>
<dbReference type="InterPro" id="IPR018303">
    <property type="entry name" value="ATPase_P-typ_P_site"/>
</dbReference>
<dbReference type="InterPro" id="IPR008250">
    <property type="entry name" value="ATPase_P-typ_transduc_dom_A_sf"/>
</dbReference>
<dbReference type="InterPro" id="IPR036412">
    <property type="entry name" value="HAD-like_sf"/>
</dbReference>
<dbReference type="PANTHER" id="PTHR43294:SF21">
    <property type="entry name" value="CATION TRANSPORTING ATPASE"/>
    <property type="match status" value="1"/>
</dbReference>
<comment type="similarity">
    <text evidence="2">Belongs to the cation transport ATPase (P-type) (TC 3.A.3) family. Type IIA subfamily.</text>
</comment>
<dbReference type="OrthoDB" id="7762541at2"/>
<feature type="transmembrane region" description="Helical" evidence="13">
    <location>
        <begin position="802"/>
        <end position="819"/>
    </location>
</feature>
<feature type="transmembrane region" description="Helical" evidence="13">
    <location>
        <begin position="86"/>
        <end position="108"/>
    </location>
</feature>
<feature type="transmembrane region" description="Helical" evidence="13">
    <location>
        <begin position="62"/>
        <end position="80"/>
    </location>
</feature>
<evidence type="ECO:0000256" key="3">
    <source>
        <dbReference type="ARBA" id="ARBA00022475"/>
    </source>
</evidence>
<keyword evidence="11 13" id="KW-0472">Membrane</keyword>
<keyword evidence="5 13" id="KW-0812">Transmembrane</keyword>
<dbReference type="Pfam" id="PF13246">
    <property type="entry name" value="Cation_ATPase"/>
    <property type="match status" value="1"/>
</dbReference>
<feature type="transmembrane region" description="Helical" evidence="13">
    <location>
        <begin position="870"/>
        <end position="894"/>
    </location>
</feature>
<organism evidence="15 16">
    <name type="scientific">Propylenella binzhouense</name>
    <dbReference type="NCBI Taxonomy" id="2555902"/>
    <lineage>
        <taxon>Bacteria</taxon>
        <taxon>Pseudomonadati</taxon>
        <taxon>Pseudomonadota</taxon>
        <taxon>Alphaproteobacteria</taxon>
        <taxon>Hyphomicrobiales</taxon>
        <taxon>Propylenellaceae</taxon>
        <taxon>Propylenella</taxon>
    </lineage>
</organism>
<evidence type="ECO:0000256" key="8">
    <source>
        <dbReference type="ARBA" id="ARBA00022842"/>
    </source>
</evidence>
<dbReference type="InterPro" id="IPR050510">
    <property type="entry name" value="Cation_transp_ATPase_P-type"/>
</dbReference>
<dbReference type="GO" id="GO:0005886">
    <property type="term" value="C:plasma membrane"/>
    <property type="evidence" value="ECO:0007669"/>
    <property type="project" value="UniProtKB-SubCell"/>
</dbReference>
<dbReference type="InterPro" id="IPR006068">
    <property type="entry name" value="ATPase_P-typ_cation-transptr_C"/>
</dbReference>
<evidence type="ECO:0000256" key="1">
    <source>
        <dbReference type="ARBA" id="ARBA00004651"/>
    </source>
</evidence>
<evidence type="ECO:0000313" key="15">
    <source>
        <dbReference type="EMBL" id="MYZ49926.1"/>
    </source>
</evidence>
<feature type="domain" description="Cation-transporting P-type ATPase N-terminal" evidence="14">
    <location>
        <begin position="8"/>
        <end position="82"/>
    </location>
</feature>
<evidence type="ECO:0000256" key="5">
    <source>
        <dbReference type="ARBA" id="ARBA00022692"/>
    </source>
</evidence>
<evidence type="ECO:0000256" key="9">
    <source>
        <dbReference type="ARBA" id="ARBA00022967"/>
    </source>
</evidence>
<dbReference type="SMART" id="SM00831">
    <property type="entry name" value="Cation_ATPase_N"/>
    <property type="match status" value="1"/>
</dbReference>
<feature type="transmembrane region" description="Helical" evidence="13">
    <location>
        <begin position="696"/>
        <end position="716"/>
    </location>
</feature>
<keyword evidence="6" id="KW-0547">Nucleotide-binding</keyword>
<keyword evidence="7" id="KW-0067">ATP-binding</keyword>
<dbReference type="FunFam" id="2.70.150.10:FF:000160">
    <property type="entry name" value="Sarcoplasmic/endoplasmic reticulum calcium ATPase 1"/>
    <property type="match status" value="1"/>
</dbReference>
<dbReference type="GO" id="GO:0016887">
    <property type="term" value="F:ATP hydrolysis activity"/>
    <property type="evidence" value="ECO:0007669"/>
    <property type="project" value="InterPro"/>
</dbReference>
<dbReference type="PRINTS" id="PR00120">
    <property type="entry name" value="HATPASE"/>
</dbReference>
<dbReference type="InterPro" id="IPR023214">
    <property type="entry name" value="HAD_sf"/>
</dbReference>
<dbReference type="InterPro" id="IPR044492">
    <property type="entry name" value="P_typ_ATPase_HD_dom"/>
</dbReference>
<dbReference type="Pfam" id="PF00122">
    <property type="entry name" value="E1-E2_ATPase"/>
    <property type="match status" value="1"/>
</dbReference>
<evidence type="ECO:0000313" key="16">
    <source>
        <dbReference type="Proteomes" id="UP000773614"/>
    </source>
</evidence>
<sequence length="905" mass="94941">MPPGPIEDAHAREAADVLAALQSSVATGLNAAEAGRRLAAFGPNRLATARRKSRWAILREQFDGIIAYLLMAAAIASFLFEEWAEGIAIVAVLAINGAVGYFTELRAVRSMEALRRLSQVRARVRRDGATAIIAADAIVPGDIVFLESGDVVPADLRLLETANLQSDESALTGESVPVEKSAEPAPPGAGLGDRTAIAFKGTSVTRGSGIGVAVATGMATELGRIAALTESAEASVSPLEKRLDRLGGQLVRVTLALTVLIAAFGVYVGHGLLAMIETAIALAVAAVPEGLPIVATVALARGMWRMARRNALIENLSAVETLGATTIILTDKTGTLTENRMTVVRIALPGEDIDVAADADADGAAFSADGAAVEPAADEALRTALRIAVLCNAATLPAAGPGGRAGPASGDPMEVALLAAGRLAKLEQDDLLARLPKVREEAFSTATRMMATFHRSDNGLLVAVKGAPEEVVARATQVIAKGGLQALDERGRRDWTERQQAMARDGLRVIALAMRQARSETEEPYAGLTLVGLVGLIDPPRGDVAEAIAACREAGVRVVMLTGDHAVTARSIASEIGLADDDALAIDASQILDPEHRAGIERNRLLKAAIFARVSPEAKLDLVALHQAEGAVVAMTGDGVNDAPALKKADIGIAMGRRGTEVAREAADMVLSDDSFASIVAAMRQGRVIYANIRKFVVYLMSCNLSEILVIGIATVSGLPLPLLPLQILYLNLVTDVFPAFALGVGEGDPNVMRRPPRNPREPILDRRRWVLVGAYAGLIAVATLGAFVLALWQFGMTERDALTISFLTLASAQLWHVFNMRDRSAGLLRNEVTRNPWIWAALALCAGLVAAAVYAPGLSRLLGMSAPSLAGWLLVLGASLVPVLLGPLAYRLATLAGGTETRRA</sequence>
<keyword evidence="10 13" id="KW-1133">Transmembrane helix</keyword>
<dbReference type="SFLD" id="SFLDG00002">
    <property type="entry name" value="C1.7:_P-type_atpase_like"/>
    <property type="match status" value="1"/>
</dbReference>
<evidence type="ECO:0000256" key="13">
    <source>
        <dbReference type="SAM" id="Phobius"/>
    </source>
</evidence>
<keyword evidence="4" id="KW-0597">Phosphoprotein</keyword>
<keyword evidence="8" id="KW-0460">Magnesium</keyword>